<reference evidence="12" key="1">
    <citation type="journal article" date="2019" name="bioRxiv">
        <title>The Genome of the Zebra Mussel, Dreissena polymorpha: A Resource for Invasive Species Research.</title>
        <authorList>
            <person name="McCartney M.A."/>
            <person name="Auch B."/>
            <person name="Kono T."/>
            <person name="Mallez S."/>
            <person name="Zhang Y."/>
            <person name="Obille A."/>
            <person name="Becker A."/>
            <person name="Abrahante J.E."/>
            <person name="Garbe J."/>
            <person name="Badalamenti J.P."/>
            <person name="Herman A."/>
            <person name="Mangelson H."/>
            <person name="Liachko I."/>
            <person name="Sullivan S."/>
            <person name="Sone E.D."/>
            <person name="Koren S."/>
            <person name="Silverstein K.A.T."/>
            <person name="Beckman K.B."/>
            <person name="Gohl D.M."/>
        </authorList>
    </citation>
    <scope>NUCLEOTIDE SEQUENCE</scope>
    <source>
        <strain evidence="12">Duluth1</strain>
        <tissue evidence="12">Whole animal</tissue>
    </source>
</reference>
<keyword evidence="8" id="KW-0479">Metal-binding</keyword>
<feature type="binding site" evidence="8">
    <location>
        <position position="63"/>
    </location>
    <ligand>
        <name>Na(+)</name>
        <dbReference type="ChEBI" id="CHEBI:29101"/>
        <label>1</label>
    </ligand>
</feature>
<dbReference type="EMBL" id="JAIWYP010000009">
    <property type="protein sequence ID" value="KAH3775173.1"/>
    <property type="molecule type" value="Genomic_DNA"/>
</dbReference>
<evidence type="ECO:0000256" key="11">
    <source>
        <dbReference type="SAM" id="Phobius"/>
    </source>
</evidence>
<keyword evidence="8" id="KW-0915">Sodium</keyword>
<keyword evidence="7" id="KW-0325">Glycoprotein</keyword>
<evidence type="ECO:0000256" key="9">
    <source>
        <dbReference type="PIRSR" id="PIRSR600175-2"/>
    </source>
</evidence>
<keyword evidence="9" id="KW-1015">Disulfide bond</keyword>
<keyword evidence="3 10" id="KW-0813">Transport</keyword>
<name>A0A9D4IKQ9_DREPO</name>
<accession>A0A9D4IKQ9</accession>
<evidence type="ECO:0000256" key="2">
    <source>
        <dbReference type="ARBA" id="ARBA00006459"/>
    </source>
</evidence>
<feature type="disulfide bond" evidence="9">
    <location>
        <begin position="168"/>
        <end position="177"/>
    </location>
</feature>
<evidence type="ECO:0000256" key="3">
    <source>
        <dbReference type="ARBA" id="ARBA00022448"/>
    </source>
</evidence>
<feature type="transmembrane region" description="Helical" evidence="11">
    <location>
        <begin position="331"/>
        <end position="356"/>
    </location>
</feature>
<keyword evidence="4 10" id="KW-0812">Transmembrane</keyword>
<dbReference type="InterPro" id="IPR037272">
    <property type="entry name" value="SNS_sf"/>
</dbReference>
<evidence type="ECO:0000256" key="8">
    <source>
        <dbReference type="PIRSR" id="PIRSR600175-1"/>
    </source>
</evidence>
<evidence type="ECO:0000256" key="7">
    <source>
        <dbReference type="ARBA" id="ARBA00023180"/>
    </source>
</evidence>
<feature type="binding site" evidence="8">
    <location>
        <position position="407"/>
    </location>
    <ligand>
        <name>Na(+)</name>
        <dbReference type="ChEBI" id="CHEBI:29101"/>
        <label>1</label>
    </ligand>
</feature>
<keyword evidence="6 11" id="KW-0472">Membrane</keyword>
<dbReference type="InterPro" id="IPR000175">
    <property type="entry name" value="Na/ntran_symport"/>
</dbReference>
<evidence type="ECO:0000256" key="10">
    <source>
        <dbReference type="RuleBase" id="RU003732"/>
    </source>
</evidence>
<keyword evidence="13" id="KW-1185">Reference proteome</keyword>
<dbReference type="GO" id="GO:0089718">
    <property type="term" value="P:amino acid import across plasma membrane"/>
    <property type="evidence" value="ECO:0007669"/>
    <property type="project" value="TreeGrafter"/>
</dbReference>
<dbReference type="PROSITE" id="PS50267">
    <property type="entry name" value="NA_NEUROTRAN_SYMP_3"/>
    <property type="match status" value="1"/>
</dbReference>
<dbReference type="PANTHER" id="PTHR11616">
    <property type="entry name" value="SODIUM/CHLORIDE DEPENDENT TRANSPORTER"/>
    <property type="match status" value="1"/>
</dbReference>
<comment type="caution">
    <text evidence="12">The sequence shown here is derived from an EMBL/GenBank/DDBJ whole genome shotgun (WGS) entry which is preliminary data.</text>
</comment>
<proteinExistence type="inferred from homology"/>
<dbReference type="PANTHER" id="PTHR11616:SF321">
    <property type="entry name" value="SODIUM-DEPENDENT NUTRIENT AMINO ACID TRANSPORTER 1-RELATED"/>
    <property type="match status" value="1"/>
</dbReference>
<dbReference type="PRINTS" id="PR00176">
    <property type="entry name" value="NANEUSMPORT"/>
</dbReference>
<dbReference type="OrthoDB" id="6581954at2759"/>
<evidence type="ECO:0000256" key="1">
    <source>
        <dbReference type="ARBA" id="ARBA00004141"/>
    </source>
</evidence>
<comment type="subcellular location">
    <subcellularLocation>
        <location evidence="1">Membrane</location>
        <topology evidence="1">Multi-pass membrane protein</topology>
    </subcellularLocation>
</comment>
<dbReference type="Proteomes" id="UP000828390">
    <property type="component" value="Unassembled WGS sequence"/>
</dbReference>
<dbReference type="GO" id="GO:0015179">
    <property type="term" value="F:L-amino acid transmembrane transporter activity"/>
    <property type="evidence" value="ECO:0007669"/>
    <property type="project" value="TreeGrafter"/>
</dbReference>
<dbReference type="SUPFAM" id="SSF161070">
    <property type="entry name" value="SNF-like"/>
    <property type="match status" value="1"/>
</dbReference>
<evidence type="ECO:0000313" key="12">
    <source>
        <dbReference type="EMBL" id="KAH3775173.1"/>
    </source>
</evidence>
<feature type="transmembrane region" description="Helical" evidence="11">
    <location>
        <begin position="549"/>
        <end position="569"/>
    </location>
</feature>
<feature type="transmembrane region" description="Helical" evidence="11">
    <location>
        <begin position="125"/>
        <end position="144"/>
    </location>
</feature>
<reference evidence="12" key="2">
    <citation type="submission" date="2020-11" db="EMBL/GenBank/DDBJ databases">
        <authorList>
            <person name="McCartney M.A."/>
            <person name="Auch B."/>
            <person name="Kono T."/>
            <person name="Mallez S."/>
            <person name="Becker A."/>
            <person name="Gohl D.M."/>
            <person name="Silverstein K.A.T."/>
            <person name="Koren S."/>
            <person name="Bechman K.B."/>
            <person name="Herman A."/>
            <person name="Abrahante J.E."/>
            <person name="Garbe J."/>
        </authorList>
    </citation>
    <scope>NUCLEOTIDE SEQUENCE</scope>
    <source>
        <strain evidence="12">Duluth1</strain>
        <tissue evidence="12">Whole animal</tissue>
    </source>
</reference>
<evidence type="ECO:0000256" key="4">
    <source>
        <dbReference type="ARBA" id="ARBA00022692"/>
    </source>
</evidence>
<protein>
    <recommendedName>
        <fullName evidence="10">Transporter</fullName>
    </recommendedName>
</protein>
<gene>
    <name evidence="12" type="ORF">DPMN_176572</name>
</gene>
<dbReference type="GO" id="GO:0046872">
    <property type="term" value="F:metal ion binding"/>
    <property type="evidence" value="ECO:0007669"/>
    <property type="project" value="UniProtKB-KW"/>
</dbReference>
<evidence type="ECO:0000256" key="6">
    <source>
        <dbReference type="ARBA" id="ARBA00023136"/>
    </source>
</evidence>
<feature type="transmembrane region" description="Helical" evidence="11">
    <location>
        <begin position="465"/>
        <end position="486"/>
    </location>
</feature>
<feature type="transmembrane region" description="Helical" evidence="11">
    <location>
        <begin position="393"/>
        <end position="413"/>
    </location>
</feature>
<evidence type="ECO:0000313" key="13">
    <source>
        <dbReference type="Proteomes" id="UP000828390"/>
    </source>
</evidence>
<keyword evidence="5 11" id="KW-1133">Transmembrane helix</keyword>
<dbReference type="GO" id="GO:0005283">
    <property type="term" value="F:amino acid:sodium symporter activity"/>
    <property type="evidence" value="ECO:0007669"/>
    <property type="project" value="TreeGrafter"/>
</dbReference>
<sequence>MSVANKGLSYVCDSQPFVEAENISRCQTDECTDESTSTEHQVGLRSRKPQFSGPCSFFVSLVGYSMGTSDFWRFPYLVFRNGGGAFLLPFLFFMLICGLPLMFLEVSTSQFSGRGPMAMWNMAPFFKGIGYTLLAINIVNNVYYNVLRAWILEYFVQTFKSELPWASCGHSWNQDGCIPSNGRFNNATIQQTANGSQMTSAEQFWQYNVLQLSPGLGHIDGILWNFVLYVFIWRTLVAICMVKGIKSIEKVMYVTVFLPIILMLGIWARALMLKGSVQGMLYYITPTFDRITDIQVWIEAAMMATYTLGPGWGTIPMIASENSFHGNTIKYSILATLCDFLSAVFNGLICFSILGVMAHDSGLDLENTVTSGLSLGFTVYPTAFTYFPLPQLWSAIFFINLIFVGLDAQVLSTQTLMNCLQDLCPTWFVGKRRLILVVLINILAFLVSIPFCTRGGMYIFQLLDWYAAAWTLLFVCLVECIVFSWVYGSSRISRDLEIMLGRPMPVILRVLGSFVTPTAMLILLCISFSRYRPPTYGQYVYPAWAEALGWSLAFAIISPIVIVFFVRLAQADGSIIQKLKSFNVPSDIWGPSDKNAAEKYDNDEASPTLISTFRFNAVGKRTKTQSLENNQEMSEQKKFIRT</sequence>
<feature type="transmembrane region" description="Helical" evidence="11">
    <location>
        <begin position="222"/>
        <end position="242"/>
    </location>
</feature>
<feature type="transmembrane region" description="Helical" evidence="11">
    <location>
        <begin position="251"/>
        <end position="272"/>
    </location>
</feature>
<feature type="transmembrane region" description="Helical" evidence="11">
    <location>
        <begin position="86"/>
        <end position="104"/>
    </location>
</feature>
<keyword evidence="10" id="KW-0769">Symport</keyword>
<dbReference type="GO" id="GO:0005886">
    <property type="term" value="C:plasma membrane"/>
    <property type="evidence" value="ECO:0007669"/>
    <property type="project" value="TreeGrafter"/>
</dbReference>
<comment type="similarity">
    <text evidence="2 10">Belongs to the sodium:neurotransmitter symporter (SNF) (TC 2.A.22) family.</text>
</comment>
<feature type="transmembrane region" description="Helical" evidence="11">
    <location>
        <begin position="506"/>
        <end position="529"/>
    </location>
</feature>
<organism evidence="12 13">
    <name type="scientific">Dreissena polymorpha</name>
    <name type="common">Zebra mussel</name>
    <name type="synonym">Mytilus polymorpha</name>
    <dbReference type="NCBI Taxonomy" id="45954"/>
    <lineage>
        <taxon>Eukaryota</taxon>
        <taxon>Metazoa</taxon>
        <taxon>Spiralia</taxon>
        <taxon>Lophotrochozoa</taxon>
        <taxon>Mollusca</taxon>
        <taxon>Bivalvia</taxon>
        <taxon>Autobranchia</taxon>
        <taxon>Heteroconchia</taxon>
        <taxon>Euheterodonta</taxon>
        <taxon>Imparidentia</taxon>
        <taxon>Neoheterodontei</taxon>
        <taxon>Myida</taxon>
        <taxon>Dreissenoidea</taxon>
        <taxon>Dreissenidae</taxon>
        <taxon>Dreissena</taxon>
    </lineage>
</organism>
<evidence type="ECO:0000256" key="5">
    <source>
        <dbReference type="ARBA" id="ARBA00022989"/>
    </source>
</evidence>
<feature type="transmembrane region" description="Helical" evidence="11">
    <location>
        <begin position="434"/>
        <end position="459"/>
    </location>
</feature>
<dbReference type="PROSITE" id="PS00610">
    <property type="entry name" value="NA_NEUROTRAN_SYMP_1"/>
    <property type="match status" value="1"/>
</dbReference>
<dbReference type="AlphaFoldDB" id="A0A9D4IKQ9"/>
<dbReference type="Pfam" id="PF00209">
    <property type="entry name" value="SNF"/>
    <property type="match status" value="1"/>
</dbReference>